<sequence>MWFVKKAQRGDADAFVELIEQNKQAMYKVARSYLSCEADIADAMSEAVLSAYEHLGELKSAAYFKTWLTRILINCCKDILRQQGRCTVVGQVPEEGAVEEMKSNRGFTDLVQELPKDFRMIFVLYYGEGFCTREIAELLDISENTVKSRLRRGRMKLSDILQHQ</sequence>
<evidence type="ECO:0000256" key="1">
    <source>
        <dbReference type="ARBA" id="ARBA00010641"/>
    </source>
</evidence>
<dbReference type="Gene3D" id="1.10.10.10">
    <property type="entry name" value="Winged helix-like DNA-binding domain superfamily/Winged helix DNA-binding domain"/>
    <property type="match status" value="1"/>
</dbReference>
<dbReference type="RefSeq" id="WP_065540992.1">
    <property type="nucleotide sequence ID" value="NZ_CP015405.2"/>
</dbReference>
<proteinExistence type="inferred from homology"/>
<dbReference type="InterPro" id="IPR039425">
    <property type="entry name" value="RNA_pol_sigma-70-like"/>
</dbReference>
<dbReference type="InterPro" id="IPR013249">
    <property type="entry name" value="RNA_pol_sigma70_r4_t2"/>
</dbReference>
<dbReference type="CDD" id="cd06171">
    <property type="entry name" value="Sigma70_r4"/>
    <property type="match status" value="1"/>
</dbReference>
<evidence type="ECO:0000256" key="4">
    <source>
        <dbReference type="ARBA" id="ARBA00023163"/>
    </source>
</evidence>
<dbReference type="NCBIfam" id="TIGR02937">
    <property type="entry name" value="sigma70-ECF"/>
    <property type="match status" value="1"/>
</dbReference>
<dbReference type="AlphaFoldDB" id="A0A1C7I578"/>
<protein>
    <submittedName>
        <fullName evidence="7">RNA polymerase subunit sigma-70</fullName>
    </submittedName>
</protein>
<evidence type="ECO:0000259" key="5">
    <source>
        <dbReference type="Pfam" id="PF04542"/>
    </source>
</evidence>
<dbReference type="Pfam" id="PF04542">
    <property type="entry name" value="Sigma70_r2"/>
    <property type="match status" value="1"/>
</dbReference>
<organism evidence="7 8">
    <name type="scientific">Blautia pseudococcoides</name>
    <dbReference type="NCBI Taxonomy" id="1796616"/>
    <lineage>
        <taxon>Bacteria</taxon>
        <taxon>Bacillati</taxon>
        <taxon>Bacillota</taxon>
        <taxon>Clostridia</taxon>
        <taxon>Lachnospirales</taxon>
        <taxon>Lachnospiraceae</taxon>
        <taxon>Blautia</taxon>
    </lineage>
</organism>
<dbReference type="OrthoDB" id="9782703at2"/>
<dbReference type="GO" id="GO:0016987">
    <property type="term" value="F:sigma factor activity"/>
    <property type="evidence" value="ECO:0007669"/>
    <property type="project" value="UniProtKB-KW"/>
</dbReference>
<dbReference type="STRING" id="1796616.A4V09_02715"/>
<dbReference type="GO" id="GO:0003677">
    <property type="term" value="F:DNA binding"/>
    <property type="evidence" value="ECO:0007669"/>
    <property type="project" value="InterPro"/>
</dbReference>
<evidence type="ECO:0000313" key="8">
    <source>
        <dbReference type="Proteomes" id="UP000092574"/>
    </source>
</evidence>
<evidence type="ECO:0000256" key="2">
    <source>
        <dbReference type="ARBA" id="ARBA00023015"/>
    </source>
</evidence>
<keyword evidence="4" id="KW-0804">Transcription</keyword>
<dbReference type="InterPro" id="IPR007627">
    <property type="entry name" value="RNA_pol_sigma70_r2"/>
</dbReference>
<keyword evidence="2" id="KW-0805">Transcription regulation</keyword>
<keyword evidence="3" id="KW-0731">Sigma factor</keyword>
<gene>
    <name evidence="7" type="ORF">A4V09_02715</name>
</gene>
<reference evidence="7" key="1">
    <citation type="submission" date="2017-04" db="EMBL/GenBank/DDBJ databases">
        <title>Complete Genome Sequences of Twelve Strains of a Stable Defined Moderately Diverse Mouse Microbiota 2 (sDMDMm2).</title>
        <authorList>
            <person name="Uchimura Y."/>
            <person name="Wyss M."/>
            <person name="Brugiroux S."/>
            <person name="Limenitakis J.P."/>
            <person name="Stecher B."/>
            <person name="McCoy K.D."/>
            <person name="Macpherson A.J."/>
        </authorList>
    </citation>
    <scope>NUCLEOTIDE SEQUENCE</scope>
    <source>
        <strain evidence="7">YL58</strain>
    </source>
</reference>
<dbReference type="EMBL" id="CP015405">
    <property type="protein sequence ID" value="ANU74766.1"/>
    <property type="molecule type" value="Genomic_DNA"/>
</dbReference>
<dbReference type="SUPFAM" id="SSF88659">
    <property type="entry name" value="Sigma3 and sigma4 domains of RNA polymerase sigma factors"/>
    <property type="match status" value="1"/>
</dbReference>
<dbReference type="KEGG" id="byl:A4V09_02715"/>
<dbReference type="InterPro" id="IPR013324">
    <property type="entry name" value="RNA_pol_sigma_r3/r4-like"/>
</dbReference>
<dbReference type="GO" id="GO:0006352">
    <property type="term" value="P:DNA-templated transcription initiation"/>
    <property type="evidence" value="ECO:0007669"/>
    <property type="project" value="InterPro"/>
</dbReference>
<name>A0A1C7I578_9FIRM</name>
<dbReference type="InterPro" id="IPR013325">
    <property type="entry name" value="RNA_pol_sigma_r2"/>
</dbReference>
<accession>A0A1C7I578</accession>
<feature type="domain" description="RNA polymerase sigma factor 70 region 4 type 2" evidence="6">
    <location>
        <begin position="108"/>
        <end position="157"/>
    </location>
</feature>
<comment type="similarity">
    <text evidence="1">Belongs to the sigma-70 factor family. ECF subfamily.</text>
</comment>
<evidence type="ECO:0000259" key="6">
    <source>
        <dbReference type="Pfam" id="PF08281"/>
    </source>
</evidence>
<evidence type="ECO:0000256" key="3">
    <source>
        <dbReference type="ARBA" id="ARBA00023082"/>
    </source>
</evidence>
<evidence type="ECO:0000313" key="7">
    <source>
        <dbReference type="EMBL" id="ANU74766.1"/>
    </source>
</evidence>
<keyword evidence="8" id="KW-1185">Reference proteome</keyword>
<dbReference type="SUPFAM" id="SSF88946">
    <property type="entry name" value="Sigma2 domain of RNA polymerase sigma factors"/>
    <property type="match status" value="1"/>
</dbReference>
<dbReference type="Pfam" id="PF08281">
    <property type="entry name" value="Sigma70_r4_2"/>
    <property type="match status" value="1"/>
</dbReference>
<dbReference type="Proteomes" id="UP000092574">
    <property type="component" value="Chromosome"/>
</dbReference>
<feature type="domain" description="RNA polymerase sigma-70 region 2" evidence="5">
    <location>
        <begin position="18"/>
        <end position="85"/>
    </location>
</feature>
<dbReference type="PANTHER" id="PTHR43133">
    <property type="entry name" value="RNA POLYMERASE ECF-TYPE SIGMA FACTO"/>
    <property type="match status" value="1"/>
</dbReference>
<dbReference type="InterPro" id="IPR036388">
    <property type="entry name" value="WH-like_DNA-bd_sf"/>
</dbReference>
<dbReference type="Gene3D" id="1.10.1740.10">
    <property type="match status" value="1"/>
</dbReference>
<dbReference type="InterPro" id="IPR014284">
    <property type="entry name" value="RNA_pol_sigma-70_dom"/>
</dbReference>
<dbReference type="PANTHER" id="PTHR43133:SF51">
    <property type="entry name" value="RNA POLYMERASE SIGMA FACTOR"/>
    <property type="match status" value="1"/>
</dbReference>